<dbReference type="RefSeq" id="WP_369178134.1">
    <property type="nucleotide sequence ID" value="NZ_OZ156463.1"/>
</dbReference>
<dbReference type="InterPro" id="IPR049458">
    <property type="entry name" value="EpsG-like"/>
</dbReference>
<feature type="transmembrane region" description="Helical" evidence="1">
    <location>
        <begin position="150"/>
        <end position="176"/>
    </location>
</feature>
<feature type="transmembrane region" description="Helical" evidence="1">
    <location>
        <begin position="249"/>
        <end position="268"/>
    </location>
</feature>
<evidence type="ECO:0000256" key="1">
    <source>
        <dbReference type="SAM" id="Phobius"/>
    </source>
</evidence>
<gene>
    <name evidence="2" type="ORF">H0A76_01430</name>
</gene>
<feature type="transmembrane region" description="Helical" evidence="1">
    <location>
        <begin position="298"/>
        <end position="318"/>
    </location>
</feature>
<dbReference type="Pfam" id="PF14897">
    <property type="entry name" value="EpsG"/>
    <property type="match status" value="1"/>
</dbReference>
<feature type="transmembrane region" description="Helical" evidence="1">
    <location>
        <begin position="274"/>
        <end position="291"/>
    </location>
</feature>
<reference evidence="2 3" key="1">
    <citation type="submission" date="2020-05" db="EMBL/GenBank/DDBJ databases">
        <title>Horizontal transmission and recombination maintain forever young bacterial symbiont genomes.</title>
        <authorList>
            <person name="Russell S.L."/>
            <person name="Pepper-Tunick E."/>
            <person name="Svedberg J."/>
            <person name="Byrne A."/>
            <person name="Ruelas Castillo J."/>
            <person name="Vollmers C."/>
            <person name="Beinart R.A."/>
            <person name="Corbett-Detig R."/>
        </authorList>
    </citation>
    <scope>NUCLEOTIDE SEQUENCE [LARGE SCALE GENOMIC DNA]</scope>
    <source>
        <strain evidence="2">455</strain>
    </source>
</reference>
<feature type="transmembrane region" description="Helical" evidence="1">
    <location>
        <begin position="108"/>
        <end position="130"/>
    </location>
</feature>
<feature type="transmembrane region" description="Helical" evidence="1">
    <location>
        <begin position="223"/>
        <end position="242"/>
    </location>
</feature>
<accession>A0A853F226</accession>
<evidence type="ECO:0000313" key="3">
    <source>
        <dbReference type="Proteomes" id="UP000568751"/>
    </source>
</evidence>
<keyword evidence="1" id="KW-0812">Transmembrane</keyword>
<keyword evidence="1" id="KW-0472">Membrane</keyword>
<evidence type="ECO:0000313" key="2">
    <source>
        <dbReference type="EMBL" id="NYT26679.1"/>
    </source>
</evidence>
<name>A0A853F226_9GAMM</name>
<dbReference type="EMBL" id="JACCHT010000001">
    <property type="protein sequence ID" value="NYT26679.1"/>
    <property type="molecule type" value="Genomic_DNA"/>
</dbReference>
<dbReference type="Proteomes" id="UP000568751">
    <property type="component" value="Unassembled WGS sequence"/>
</dbReference>
<keyword evidence="1" id="KW-1133">Transmembrane helix</keyword>
<feature type="transmembrane region" description="Helical" evidence="1">
    <location>
        <begin position="188"/>
        <end position="211"/>
    </location>
</feature>
<feature type="transmembrane region" description="Helical" evidence="1">
    <location>
        <begin position="81"/>
        <end position="101"/>
    </location>
</feature>
<proteinExistence type="predicted"/>
<sequence length="344" mass="40936">MLPYIFFYLIILFVGLWNTKKINFKYGVLFFTVFIFSAFRFDVGYDYENYYRIVSNLAFTDYTQFELISKYIAKFSNYIDFTQLFFIVTSYVIIYSVHYVLKNYSKDYFLSLLIFISIPYFYFMSFSIIRQYCAIAIVFYGIKYIFQRKFFFYVATVIVASLFHYSAIVAVVIYFLNRISLNRVTSIALIISSFFVTSVLLDVIVQIPRYASYADYNTGTGTSMQVFLLSMSVVFILFFDAFKSIEARFYYTVFIVGACMYSAFILMGEAAARISYYFIIYLILLIPELRYKFKKKQFYLAVILFSILMYAITFYLSYTNPYKNHLVPYQVFWFKDDKNLKSVK</sequence>
<protein>
    <submittedName>
        <fullName evidence="2">EpsG family protein</fullName>
    </submittedName>
</protein>
<feature type="transmembrane region" description="Helical" evidence="1">
    <location>
        <begin position="24"/>
        <end position="41"/>
    </location>
</feature>
<dbReference type="AlphaFoldDB" id="A0A853F226"/>
<organism evidence="2 3">
    <name type="scientific">Candidatus Thiodubiliella endoseptemdiera</name>
    <dbReference type="NCBI Taxonomy" id="2738886"/>
    <lineage>
        <taxon>Bacteria</taxon>
        <taxon>Pseudomonadati</taxon>
        <taxon>Pseudomonadota</taxon>
        <taxon>Gammaproteobacteria</taxon>
        <taxon>Candidatus Pseudothioglobaceae</taxon>
        <taxon>Candidatus Thiodubiliella</taxon>
    </lineage>
</organism>
<comment type="caution">
    <text evidence="2">The sequence shown here is derived from an EMBL/GenBank/DDBJ whole genome shotgun (WGS) entry which is preliminary data.</text>
</comment>